<evidence type="ECO:0000256" key="1">
    <source>
        <dbReference type="ARBA" id="ARBA00005043"/>
    </source>
</evidence>
<accession>A0A8S0XVF0</accession>
<dbReference type="InterPro" id="IPR018627">
    <property type="entry name" value="ELP6"/>
</dbReference>
<proteinExistence type="inferred from homology"/>
<dbReference type="SUPFAM" id="SSF52540">
    <property type="entry name" value="P-loop containing nucleoside triphosphate hydrolases"/>
    <property type="match status" value="1"/>
</dbReference>
<dbReference type="GO" id="GO:0033588">
    <property type="term" value="C:elongator holoenzyme complex"/>
    <property type="evidence" value="ECO:0007669"/>
    <property type="project" value="InterPro"/>
</dbReference>
<keyword evidence="4" id="KW-1185">Reference proteome</keyword>
<dbReference type="AlphaFoldDB" id="A0A8S0XVF0"/>
<organism evidence="3 4">
    <name type="scientific">Cyclocybe aegerita</name>
    <name type="common">Black poplar mushroom</name>
    <name type="synonym">Agrocybe aegerita</name>
    <dbReference type="NCBI Taxonomy" id="1973307"/>
    <lineage>
        <taxon>Eukaryota</taxon>
        <taxon>Fungi</taxon>
        <taxon>Dikarya</taxon>
        <taxon>Basidiomycota</taxon>
        <taxon>Agaricomycotina</taxon>
        <taxon>Agaricomycetes</taxon>
        <taxon>Agaricomycetidae</taxon>
        <taxon>Agaricales</taxon>
        <taxon>Agaricineae</taxon>
        <taxon>Bolbitiaceae</taxon>
        <taxon>Cyclocybe</taxon>
    </lineage>
</organism>
<gene>
    <name evidence="3" type="ORF">AAE3_LOCUS8646</name>
</gene>
<comment type="similarity">
    <text evidence="2">Belongs to the ELP6 family.</text>
</comment>
<dbReference type="EMBL" id="CACVBS010000054">
    <property type="protein sequence ID" value="CAA7266451.1"/>
    <property type="molecule type" value="Genomic_DNA"/>
</dbReference>
<comment type="caution">
    <text evidence="3">The sequence shown here is derived from an EMBL/GenBank/DDBJ whole genome shotgun (WGS) entry which is preliminary data.</text>
</comment>
<dbReference type="Proteomes" id="UP000467700">
    <property type="component" value="Unassembled WGS sequence"/>
</dbReference>
<evidence type="ECO:0000313" key="4">
    <source>
        <dbReference type="Proteomes" id="UP000467700"/>
    </source>
</evidence>
<comment type="pathway">
    <text evidence="1">tRNA modification; 5-methoxycarbonylmethyl-2-thiouridine-tRNA biosynthesis.</text>
</comment>
<dbReference type="Pfam" id="PF09807">
    <property type="entry name" value="ELP6"/>
    <property type="match status" value="1"/>
</dbReference>
<evidence type="ECO:0000313" key="3">
    <source>
        <dbReference type="EMBL" id="CAA7266451.1"/>
    </source>
</evidence>
<evidence type="ECO:0008006" key="5">
    <source>
        <dbReference type="Google" id="ProtNLM"/>
    </source>
</evidence>
<dbReference type="InterPro" id="IPR027417">
    <property type="entry name" value="P-loop_NTPase"/>
</dbReference>
<evidence type="ECO:0000256" key="2">
    <source>
        <dbReference type="ARBA" id="ARBA00008837"/>
    </source>
</evidence>
<reference evidence="3 4" key="1">
    <citation type="submission" date="2020-01" db="EMBL/GenBank/DDBJ databases">
        <authorList>
            <person name="Gupta K D."/>
        </authorList>
    </citation>
    <scope>NUCLEOTIDE SEQUENCE [LARGE SCALE GENOMIC DNA]</scope>
</reference>
<dbReference type="PANTHER" id="PTHR16184:SF6">
    <property type="entry name" value="ELONGATOR COMPLEX PROTEIN 6"/>
    <property type="match status" value="1"/>
</dbReference>
<dbReference type="OrthoDB" id="9995306at2759"/>
<dbReference type="Gene3D" id="3.40.50.300">
    <property type="entry name" value="P-loop containing nucleotide triphosphate hydrolases"/>
    <property type="match status" value="1"/>
</dbReference>
<name>A0A8S0XVF0_CYCAE</name>
<dbReference type="GO" id="GO:0002098">
    <property type="term" value="P:tRNA wobble uridine modification"/>
    <property type="evidence" value="ECO:0007669"/>
    <property type="project" value="InterPro"/>
</dbReference>
<dbReference type="PANTHER" id="PTHR16184">
    <property type="entry name" value="ELONGATOR COMPLEX PROTEIN 6"/>
    <property type="match status" value="1"/>
</dbReference>
<sequence>MPSLFSPFDLPDDIILLLSDELVAPADFILHRTLAAHLKAGLVSGRVKPKSVILSVSEGLSRWKTLAMKSNINLQTHLDLGTLEFIELSSCAEPSAEANLRGVFDRVRMALENSRPSQQPHLIILDDVSVLEWIGFSPTSVQRFIRALRSLALKANATLVLRHHVVTPNEPDELLRHLLQICTYHLEVRPLASGRSGAVSGEVALHAGFSYPSNNINPVKLLSRSSALQYCLTEAGPEFFVKGTSGGVL</sequence>
<protein>
    <recommendedName>
        <fullName evidence="5">Elongator complex protein 6</fullName>
    </recommendedName>
</protein>